<reference evidence="1" key="2">
    <citation type="submission" date="2025-03" db="EMBL/GenBank/DDBJ databases">
        <authorList>
            <consortium name="ELIXIR-Norway"/>
            <consortium name="Elixir Norway"/>
        </authorList>
    </citation>
    <scope>NUCLEOTIDE SEQUENCE</scope>
</reference>
<protein>
    <submittedName>
        <fullName evidence="1">Uncharacterized protein</fullName>
    </submittedName>
</protein>
<reference evidence="1" key="1">
    <citation type="submission" date="2023-05" db="EMBL/GenBank/DDBJ databases">
        <authorList>
            <consortium name="ELIXIR-Norway"/>
        </authorList>
    </citation>
    <scope>NUCLEOTIDE SEQUENCE</scope>
</reference>
<dbReference type="EMBL" id="OX596105">
    <property type="protein sequence ID" value="CAN0144826.1"/>
    <property type="molecule type" value="Genomic_DNA"/>
</dbReference>
<evidence type="ECO:0000313" key="1">
    <source>
        <dbReference type="EMBL" id="CAN0144826.1"/>
    </source>
</evidence>
<evidence type="ECO:0000313" key="2">
    <source>
        <dbReference type="Proteomes" id="UP001162501"/>
    </source>
</evidence>
<sequence length="74" mass="7906">MGHAAGRAGLGTQIPEQEKRSAFWVTGLLIGPLLLASLVPSPEPQLLDVRDFTSIIANLPGTQRSSLNTCYVCK</sequence>
<gene>
    <name evidence="1" type="ORF">MRATA1EN22A_LOCUS12729</name>
</gene>
<name>A0AC59Z177_RANTA</name>
<accession>A0AC59Z177</accession>
<proteinExistence type="predicted"/>
<dbReference type="Proteomes" id="UP001162501">
    <property type="component" value="Chromosome 21"/>
</dbReference>
<organism evidence="1 2">
    <name type="scientific">Rangifer tarandus platyrhynchus</name>
    <name type="common">Svalbard reindeer</name>
    <dbReference type="NCBI Taxonomy" id="3082113"/>
    <lineage>
        <taxon>Eukaryota</taxon>
        <taxon>Metazoa</taxon>
        <taxon>Chordata</taxon>
        <taxon>Craniata</taxon>
        <taxon>Vertebrata</taxon>
        <taxon>Euteleostomi</taxon>
        <taxon>Mammalia</taxon>
        <taxon>Eutheria</taxon>
        <taxon>Laurasiatheria</taxon>
        <taxon>Artiodactyla</taxon>
        <taxon>Ruminantia</taxon>
        <taxon>Pecora</taxon>
        <taxon>Cervidae</taxon>
        <taxon>Odocoileinae</taxon>
        <taxon>Rangifer</taxon>
    </lineage>
</organism>